<evidence type="ECO:0000256" key="3">
    <source>
        <dbReference type="ARBA" id="ARBA00022475"/>
    </source>
</evidence>
<keyword evidence="8" id="KW-0067">ATP-binding</keyword>
<dbReference type="InterPro" id="IPR041027">
    <property type="entry name" value="FtsK_alpha"/>
</dbReference>
<accession>A0A381ZQI1</accession>
<evidence type="ECO:0000313" key="15">
    <source>
        <dbReference type="EMBL" id="SVA91152.1"/>
    </source>
</evidence>
<dbReference type="GO" id="GO:0051301">
    <property type="term" value="P:cell division"/>
    <property type="evidence" value="ECO:0007669"/>
    <property type="project" value="UniProtKB-KW"/>
</dbReference>
<keyword evidence="4" id="KW-0132">Cell division</keyword>
<evidence type="ECO:0000256" key="4">
    <source>
        <dbReference type="ARBA" id="ARBA00022618"/>
    </source>
</evidence>
<organism evidence="15">
    <name type="scientific">marine metagenome</name>
    <dbReference type="NCBI Taxonomy" id="408172"/>
    <lineage>
        <taxon>unclassified sequences</taxon>
        <taxon>metagenomes</taxon>
        <taxon>ecological metagenomes</taxon>
    </lineage>
</organism>
<dbReference type="AlphaFoldDB" id="A0A381ZQI1"/>
<comment type="subcellular location">
    <subcellularLocation>
        <location evidence="1">Cell membrane</location>
        <topology evidence="1">Multi-pass membrane protein</topology>
    </subcellularLocation>
</comment>
<keyword evidence="9 13" id="KW-1133">Transmembrane helix</keyword>
<evidence type="ECO:0000259" key="14">
    <source>
        <dbReference type="PROSITE" id="PS50901"/>
    </source>
</evidence>
<evidence type="ECO:0000256" key="2">
    <source>
        <dbReference type="ARBA" id="ARBA00006474"/>
    </source>
</evidence>
<dbReference type="GO" id="GO:0005524">
    <property type="term" value="F:ATP binding"/>
    <property type="evidence" value="ECO:0007669"/>
    <property type="project" value="UniProtKB-KW"/>
</dbReference>
<keyword evidence="5 13" id="KW-0812">Transmembrane</keyword>
<evidence type="ECO:0000256" key="13">
    <source>
        <dbReference type="SAM" id="Phobius"/>
    </source>
</evidence>
<keyword evidence="3" id="KW-1003">Cell membrane</keyword>
<evidence type="ECO:0000256" key="9">
    <source>
        <dbReference type="ARBA" id="ARBA00022989"/>
    </source>
</evidence>
<dbReference type="InterPro" id="IPR025199">
    <property type="entry name" value="FtsK_4TM"/>
</dbReference>
<dbReference type="GO" id="GO:0007059">
    <property type="term" value="P:chromosome segregation"/>
    <property type="evidence" value="ECO:0007669"/>
    <property type="project" value="UniProtKB-KW"/>
</dbReference>
<dbReference type="Pfam" id="PF01580">
    <property type="entry name" value="FtsK_SpoIIIE"/>
    <property type="match status" value="1"/>
</dbReference>
<evidence type="ECO:0000256" key="6">
    <source>
        <dbReference type="ARBA" id="ARBA00022741"/>
    </source>
</evidence>
<dbReference type="Pfam" id="PF17854">
    <property type="entry name" value="FtsK_alpha"/>
    <property type="match status" value="1"/>
</dbReference>
<dbReference type="GO" id="GO:0005886">
    <property type="term" value="C:plasma membrane"/>
    <property type="evidence" value="ECO:0007669"/>
    <property type="project" value="UniProtKB-SubCell"/>
</dbReference>
<name>A0A381ZQI1_9ZZZZ</name>
<dbReference type="PANTHER" id="PTHR22683">
    <property type="entry name" value="SPORULATION PROTEIN RELATED"/>
    <property type="match status" value="1"/>
</dbReference>
<dbReference type="Pfam" id="PF13491">
    <property type="entry name" value="FtsK_4TM"/>
    <property type="match status" value="1"/>
</dbReference>
<keyword evidence="10" id="KW-0238">DNA-binding</keyword>
<feature type="transmembrane region" description="Helical" evidence="13">
    <location>
        <begin position="76"/>
        <end position="96"/>
    </location>
</feature>
<evidence type="ECO:0000256" key="8">
    <source>
        <dbReference type="ARBA" id="ARBA00022840"/>
    </source>
</evidence>
<dbReference type="Gene3D" id="3.30.980.40">
    <property type="match status" value="1"/>
</dbReference>
<dbReference type="PANTHER" id="PTHR22683:SF41">
    <property type="entry name" value="DNA TRANSLOCASE FTSK"/>
    <property type="match status" value="1"/>
</dbReference>
<reference evidence="15" key="1">
    <citation type="submission" date="2018-05" db="EMBL/GenBank/DDBJ databases">
        <authorList>
            <person name="Lanie J.A."/>
            <person name="Ng W.-L."/>
            <person name="Kazmierczak K.M."/>
            <person name="Andrzejewski T.M."/>
            <person name="Davidsen T.M."/>
            <person name="Wayne K.J."/>
            <person name="Tettelin H."/>
            <person name="Glass J.I."/>
            <person name="Rusch D."/>
            <person name="Podicherti R."/>
            <person name="Tsui H.-C.T."/>
            <person name="Winkler M.E."/>
        </authorList>
    </citation>
    <scope>NUCLEOTIDE SEQUENCE</scope>
</reference>
<comment type="similarity">
    <text evidence="2">Belongs to the FtsK/SpoIIIE/SftA family.</text>
</comment>
<proteinExistence type="inferred from homology"/>
<keyword evidence="11 13" id="KW-0472">Membrane</keyword>
<sequence>MARVKKKNRGASYKKIPTIIFSREVTGIILFSLTLFLVLALFSHPPEASVLEQLFSFTENLAGEAGTFAAGVLYTYLGWSSIWVPLGSAVLGLHLILRKPLSLWQRLLSLAVLMLSTSIMLANGAPFPSLDELLAVRGYGGWLGRWGEPLLYEMLGGLGSWVVLLTVWLVAFLSFFKISLKGSFSWIIPREQGTGKQSTNKTASKETIKITTPKASGDTSAVQTGTMHTEPVAKDPERRAAEGVVEIKTTSAGYQQPADIELPPLSMLQPPKTDEGEKTFRQTEELGRNLEKALAGFGVMGKVCTHHQGPVITTFEFDPRKGVKASNVNDLAEDLAREINVPTLRVAGKVPGKSLIGIEVPNPLPKTVCLREILESEIFSGQNRILAAALGLDTTGSAVITDLAKLPHLLVAGTTGSGKSVAVNAMICSILFSQQPGQVRMLMVDPKMLELSAYQGIPHLLAPVVTDMRLAAELLMWTVAEMEERYHLMSGMSVKNLVSFNTRIAGMLKKGKKPTRRWIGPQEWIMNKEDRQKKYIVPLEPQPMILVIIDEFADLMIQAGKEVEHAVTRLGQLARAAGIHLIMVTQRPSVDVVTGVIKANFPSRLAFQVASKVDSRTILDKNGAETLLGRGDGLFKAPGTSKLQRVHAPFVSDDELNKLVNYLRKQK</sequence>
<protein>
    <recommendedName>
        <fullName evidence="14">FtsK domain-containing protein</fullName>
    </recommendedName>
</protein>
<dbReference type="GO" id="GO:0003677">
    <property type="term" value="F:DNA binding"/>
    <property type="evidence" value="ECO:0007669"/>
    <property type="project" value="UniProtKB-KW"/>
</dbReference>
<feature type="transmembrane region" description="Helical" evidence="13">
    <location>
        <begin position="150"/>
        <end position="176"/>
    </location>
</feature>
<dbReference type="EMBL" id="UINC01022143">
    <property type="protein sequence ID" value="SVA91152.1"/>
    <property type="molecule type" value="Genomic_DNA"/>
</dbReference>
<dbReference type="Gene3D" id="3.40.50.300">
    <property type="entry name" value="P-loop containing nucleotide triphosphate hydrolases"/>
    <property type="match status" value="1"/>
</dbReference>
<evidence type="ECO:0000256" key="12">
    <source>
        <dbReference type="ARBA" id="ARBA00023306"/>
    </source>
</evidence>
<dbReference type="InterPro" id="IPR050206">
    <property type="entry name" value="FtsK/SpoIIIE/SftA"/>
</dbReference>
<dbReference type="PROSITE" id="PS50901">
    <property type="entry name" value="FTSK"/>
    <property type="match status" value="1"/>
</dbReference>
<dbReference type="InterPro" id="IPR027417">
    <property type="entry name" value="P-loop_NTPase"/>
</dbReference>
<gene>
    <name evidence="15" type="ORF">METZ01_LOCUS144006</name>
</gene>
<evidence type="ECO:0000256" key="7">
    <source>
        <dbReference type="ARBA" id="ARBA00022829"/>
    </source>
</evidence>
<feature type="domain" description="FtsK" evidence="14">
    <location>
        <begin position="396"/>
        <end position="616"/>
    </location>
</feature>
<keyword evidence="6" id="KW-0547">Nucleotide-binding</keyword>
<feature type="transmembrane region" description="Helical" evidence="13">
    <location>
        <begin position="21"/>
        <end position="42"/>
    </location>
</feature>
<dbReference type="CDD" id="cd01127">
    <property type="entry name" value="TrwB_TraG_TraD_VirD4"/>
    <property type="match status" value="1"/>
</dbReference>
<evidence type="ECO:0000256" key="10">
    <source>
        <dbReference type="ARBA" id="ARBA00023125"/>
    </source>
</evidence>
<dbReference type="SUPFAM" id="SSF52540">
    <property type="entry name" value="P-loop containing nucleoside triphosphate hydrolases"/>
    <property type="match status" value="1"/>
</dbReference>
<keyword evidence="12" id="KW-0131">Cell cycle</keyword>
<dbReference type="InterPro" id="IPR002543">
    <property type="entry name" value="FtsK_dom"/>
</dbReference>
<evidence type="ECO:0000256" key="1">
    <source>
        <dbReference type="ARBA" id="ARBA00004651"/>
    </source>
</evidence>
<evidence type="ECO:0000256" key="5">
    <source>
        <dbReference type="ARBA" id="ARBA00022692"/>
    </source>
</evidence>
<keyword evidence="7" id="KW-0159">Chromosome partition</keyword>
<evidence type="ECO:0000256" key="11">
    <source>
        <dbReference type="ARBA" id="ARBA00023136"/>
    </source>
</evidence>